<name>A0ACB9BNP5_CICIN</name>
<protein>
    <submittedName>
        <fullName evidence="1">Uncharacterized protein</fullName>
    </submittedName>
</protein>
<dbReference type="EMBL" id="CM042014">
    <property type="protein sequence ID" value="KAI3723661.1"/>
    <property type="molecule type" value="Genomic_DNA"/>
</dbReference>
<accession>A0ACB9BNP5</accession>
<comment type="caution">
    <text evidence="1">The sequence shown here is derived from an EMBL/GenBank/DDBJ whole genome shotgun (WGS) entry which is preliminary data.</text>
</comment>
<gene>
    <name evidence="1" type="ORF">L2E82_35416</name>
</gene>
<keyword evidence="2" id="KW-1185">Reference proteome</keyword>
<evidence type="ECO:0000313" key="1">
    <source>
        <dbReference type="EMBL" id="KAI3723661.1"/>
    </source>
</evidence>
<dbReference type="Proteomes" id="UP001055811">
    <property type="component" value="Linkage Group LG06"/>
</dbReference>
<proteinExistence type="predicted"/>
<evidence type="ECO:0000313" key="2">
    <source>
        <dbReference type="Proteomes" id="UP001055811"/>
    </source>
</evidence>
<reference evidence="2" key="1">
    <citation type="journal article" date="2022" name="Mol. Ecol. Resour.">
        <title>The genomes of chicory, endive, great burdock and yacon provide insights into Asteraceae palaeo-polyploidization history and plant inulin production.</title>
        <authorList>
            <person name="Fan W."/>
            <person name="Wang S."/>
            <person name="Wang H."/>
            <person name="Wang A."/>
            <person name="Jiang F."/>
            <person name="Liu H."/>
            <person name="Zhao H."/>
            <person name="Xu D."/>
            <person name="Zhang Y."/>
        </authorList>
    </citation>
    <scope>NUCLEOTIDE SEQUENCE [LARGE SCALE GENOMIC DNA]</scope>
    <source>
        <strain evidence="2">cv. Punajuju</strain>
    </source>
</reference>
<sequence length="142" mass="15800">MGKGRDSSKNKSSNDRPNGLVLITGVELTNDIRPAIRGEGEIHDVTEVMPHQRSERTFKEEMGKGIRTVSAERTNEIGSSVPNFDLIMSLKAIFKSNPKNKSMSGDVLGEPNKMKPKDRLVIGANSLPNRTNRERRKLTVSR</sequence>
<organism evidence="1 2">
    <name type="scientific">Cichorium intybus</name>
    <name type="common">Chicory</name>
    <dbReference type="NCBI Taxonomy" id="13427"/>
    <lineage>
        <taxon>Eukaryota</taxon>
        <taxon>Viridiplantae</taxon>
        <taxon>Streptophyta</taxon>
        <taxon>Embryophyta</taxon>
        <taxon>Tracheophyta</taxon>
        <taxon>Spermatophyta</taxon>
        <taxon>Magnoliopsida</taxon>
        <taxon>eudicotyledons</taxon>
        <taxon>Gunneridae</taxon>
        <taxon>Pentapetalae</taxon>
        <taxon>asterids</taxon>
        <taxon>campanulids</taxon>
        <taxon>Asterales</taxon>
        <taxon>Asteraceae</taxon>
        <taxon>Cichorioideae</taxon>
        <taxon>Cichorieae</taxon>
        <taxon>Cichoriinae</taxon>
        <taxon>Cichorium</taxon>
    </lineage>
</organism>
<reference evidence="1 2" key="2">
    <citation type="journal article" date="2022" name="Mol. Ecol. Resour.">
        <title>The genomes of chicory, endive, great burdock and yacon provide insights into Asteraceae paleo-polyploidization history and plant inulin production.</title>
        <authorList>
            <person name="Fan W."/>
            <person name="Wang S."/>
            <person name="Wang H."/>
            <person name="Wang A."/>
            <person name="Jiang F."/>
            <person name="Liu H."/>
            <person name="Zhao H."/>
            <person name="Xu D."/>
            <person name="Zhang Y."/>
        </authorList>
    </citation>
    <scope>NUCLEOTIDE SEQUENCE [LARGE SCALE GENOMIC DNA]</scope>
    <source>
        <strain evidence="2">cv. Punajuju</strain>
        <tissue evidence="1">Leaves</tissue>
    </source>
</reference>